<evidence type="ECO:0000313" key="1">
    <source>
        <dbReference type="EMBL" id="EEN41672.1"/>
    </source>
</evidence>
<name>C4A0L3_BRAFL</name>
<dbReference type="PANTHER" id="PTHR37397">
    <property type="entry name" value="SI:CH211-183D21.1"/>
    <property type="match status" value="1"/>
</dbReference>
<protein>
    <recommendedName>
        <fullName evidence="2">LTD domain-containing protein</fullName>
    </recommendedName>
</protein>
<proteinExistence type="predicted"/>
<organism>
    <name type="scientific">Branchiostoma floridae</name>
    <name type="common">Florida lancelet</name>
    <name type="synonym">Amphioxus</name>
    <dbReference type="NCBI Taxonomy" id="7739"/>
    <lineage>
        <taxon>Eukaryota</taxon>
        <taxon>Metazoa</taxon>
        <taxon>Chordata</taxon>
        <taxon>Cephalochordata</taxon>
        <taxon>Leptocardii</taxon>
        <taxon>Amphioxiformes</taxon>
        <taxon>Branchiostomatidae</taxon>
        <taxon>Branchiostoma</taxon>
    </lineage>
</organism>
<dbReference type="AlphaFoldDB" id="C4A0L3"/>
<dbReference type="InParanoid" id="C4A0L3"/>
<sequence length="103" mass="11091">TTTIAPIPTTCTSSAPLLIINELNSDDPDDTEFIELHNLETRTVPLDNVNVVLFNGDWRNAAYDVIYLSGMSVAPRGYFVIGSAIVVPSPDFVLPAASQNGQI</sequence>
<gene>
    <name evidence="1" type="ORF">BRAFLDRAFT_111601</name>
</gene>
<dbReference type="EMBL" id="GG666812">
    <property type="protein sequence ID" value="EEN41672.1"/>
    <property type="molecule type" value="Genomic_DNA"/>
</dbReference>
<dbReference type="PANTHER" id="PTHR37397:SF1">
    <property type="entry name" value="LTD DOMAIN-CONTAINING PROTEIN"/>
    <property type="match status" value="1"/>
</dbReference>
<evidence type="ECO:0008006" key="2">
    <source>
        <dbReference type="Google" id="ProtNLM"/>
    </source>
</evidence>
<accession>C4A0L3</accession>
<reference evidence="1" key="1">
    <citation type="journal article" date="2008" name="Nature">
        <title>The amphioxus genome and the evolution of the chordate karyotype.</title>
        <authorList>
            <consortium name="US DOE Joint Genome Institute (JGI-PGF)"/>
            <person name="Putnam N.H."/>
            <person name="Butts T."/>
            <person name="Ferrier D.E.K."/>
            <person name="Furlong R.F."/>
            <person name="Hellsten U."/>
            <person name="Kawashima T."/>
            <person name="Robinson-Rechavi M."/>
            <person name="Shoguchi E."/>
            <person name="Terry A."/>
            <person name="Yu J.-K."/>
            <person name="Benito-Gutierrez E.L."/>
            <person name="Dubchak I."/>
            <person name="Garcia-Fernandez J."/>
            <person name="Gibson-Brown J.J."/>
            <person name="Grigoriev I.V."/>
            <person name="Horton A.C."/>
            <person name="de Jong P.J."/>
            <person name="Jurka J."/>
            <person name="Kapitonov V.V."/>
            <person name="Kohara Y."/>
            <person name="Kuroki Y."/>
            <person name="Lindquist E."/>
            <person name="Lucas S."/>
            <person name="Osoegawa K."/>
            <person name="Pennacchio L.A."/>
            <person name="Salamov A.A."/>
            <person name="Satou Y."/>
            <person name="Sauka-Spengler T."/>
            <person name="Schmutz J."/>
            <person name="Shin-I T."/>
            <person name="Toyoda A."/>
            <person name="Bronner-Fraser M."/>
            <person name="Fujiyama A."/>
            <person name="Holland L.Z."/>
            <person name="Holland P.W.H."/>
            <person name="Satoh N."/>
            <person name="Rokhsar D.S."/>
        </authorList>
    </citation>
    <scope>NUCLEOTIDE SEQUENCE [LARGE SCALE GENOMIC DNA]</scope>
    <source>
        <strain evidence="1">S238N-H82</strain>
        <tissue evidence="1">Testes</tissue>
    </source>
</reference>
<feature type="non-terminal residue" evidence="1">
    <location>
        <position position="1"/>
    </location>
</feature>